<feature type="compositionally biased region" description="Basic and acidic residues" evidence="1">
    <location>
        <begin position="115"/>
        <end position="124"/>
    </location>
</feature>
<proteinExistence type="predicted"/>
<name>A0AAV7G5T2_DENCH</name>
<evidence type="ECO:0000313" key="2">
    <source>
        <dbReference type="EMBL" id="KAH0451551.1"/>
    </source>
</evidence>
<dbReference type="AlphaFoldDB" id="A0AAV7G5T2"/>
<dbReference type="Proteomes" id="UP000775213">
    <property type="component" value="Unassembled WGS sequence"/>
</dbReference>
<dbReference type="EMBL" id="JAGFBR010000017">
    <property type="protein sequence ID" value="KAH0451551.1"/>
    <property type="molecule type" value="Genomic_DNA"/>
</dbReference>
<keyword evidence="3" id="KW-1185">Reference proteome</keyword>
<reference evidence="2 3" key="1">
    <citation type="journal article" date="2021" name="Hortic Res">
        <title>Chromosome-scale assembly of the Dendrobium chrysotoxum genome enhances the understanding of orchid evolution.</title>
        <authorList>
            <person name="Zhang Y."/>
            <person name="Zhang G.Q."/>
            <person name="Zhang D."/>
            <person name="Liu X.D."/>
            <person name="Xu X.Y."/>
            <person name="Sun W.H."/>
            <person name="Yu X."/>
            <person name="Zhu X."/>
            <person name="Wang Z.W."/>
            <person name="Zhao X."/>
            <person name="Zhong W.Y."/>
            <person name="Chen H."/>
            <person name="Yin W.L."/>
            <person name="Huang T."/>
            <person name="Niu S.C."/>
            <person name="Liu Z.J."/>
        </authorList>
    </citation>
    <scope>NUCLEOTIDE SEQUENCE [LARGE SCALE GENOMIC DNA]</scope>
    <source>
        <strain evidence="2">Lindl</strain>
    </source>
</reference>
<evidence type="ECO:0000313" key="3">
    <source>
        <dbReference type="Proteomes" id="UP000775213"/>
    </source>
</evidence>
<organism evidence="2 3">
    <name type="scientific">Dendrobium chrysotoxum</name>
    <name type="common">Orchid</name>
    <dbReference type="NCBI Taxonomy" id="161865"/>
    <lineage>
        <taxon>Eukaryota</taxon>
        <taxon>Viridiplantae</taxon>
        <taxon>Streptophyta</taxon>
        <taxon>Embryophyta</taxon>
        <taxon>Tracheophyta</taxon>
        <taxon>Spermatophyta</taxon>
        <taxon>Magnoliopsida</taxon>
        <taxon>Liliopsida</taxon>
        <taxon>Asparagales</taxon>
        <taxon>Orchidaceae</taxon>
        <taxon>Epidendroideae</taxon>
        <taxon>Malaxideae</taxon>
        <taxon>Dendrobiinae</taxon>
        <taxon>Dendrobium</taxon>
    </lineage>
</organism>
<evidence type="ECO:0000256" key="1">
    <source>
        <dbReference type="SAM" id="MobiDB-lite"/>
    </source>
</evidence>
<feature type="region of interest" description="Disordered" evidence="1">
    <location>
        <begin position="115"/>
        <end position="151"/>
    </location>
</feature>
<accession>A0AAV7G5T2</accession>
<sequence length="536" mass="61029">MGVLLPVIVFCLRGRTVEEMLESSLLRAAAQNREVAENQCFMESRLKYVGYYVSRFGSSKHFAQFHSKFMNEMKNQGIFERAQTSCEIPLRSFVSRNGSRLGCLDGGIRWPRGLQESEKERESHSALPGVFARPKQSGRRKRGGAYLRSSQVGAEHREPLGSLLAAHAPVQQTPIRIALDSNGELRNGSESSFLPLERLGQQFGVVKGAWIAIRSLHWSLGALGAWIGALGQPGFEALPLSRPHLSFRKQERELAVKKMKRKSASLASIYMPTLRRYNPSKLKTLRACSWSSWRTKKPPIYAFIVRGGMGARCSAYDKTGNHLKAPFRRSRRTGKSSIHAFIARGGMETWCGAYNEAGQQQKMMMMAYWGVACWFPYKFWEEKARSSHFGVSESQFSKVLNVELDKIIEDMIDRAQSPLLAKVDSNLSPQANTHPRSIRYPWTKQPMAVDNDPFVREIGNKEMNGEANNLSSRTRIFSIRFNWPRGLYLALKTKRVKRKAFCWLQLPRICGSRMKLAWKPKEIRKTKKTHESFWVA</sequence>
<comment type="caution">
    <text evidence="2">The sequence shown here is derived from an EMBL/GenBank/DDBJ whole genome shotgun (WGS) entry which is preliminary data.</text>
</comment>
<protein>
    <submittedName>
        <fullName evidence="2">Uncharacterized protein</fullName>
    </submittedName>
</protein>
<gene>
    <name evidence="2" type="ORF">IEQ34_018850</name>
</gene>